<dbReference type="AlphaFoldDB" id="A0A2P4QEE0"/>
<proteinExistence type="predicted"/>
<evidence type="ECO:0000313" key="2">
    <source>
        <dbReference type="EMBL" id="POG76019.1"/>
    </source>
</evidence>
<dbReference type="GO" id="GO:0004672">
    <property type="term" value="F:protein kinase activity"/>
    <property type="evidence" value="ECO:0007669"/>
    <property type="project" value="InterPro"/>
</dbReference>
<dbReference type="PROSITE" id="PS50011">
    <property type="entry name" value="PROTEIN_KINASE_DOM"/>
    <property type="match status" value="1"/>
</dbReference>
<comment type="caution">
    <text evidence="2">The sequence shown here is derived from an EMBL/GenBank/DDBJ whole genome shotgun (WGS) entry which is preliminary data.</text>
</comment>
<evidence type="ECO:0000259" key="1">
    <source>
        <dbReference type="PROSITE" id="PS50011"/>
    </source>
</evidence>
<dbReference type="Proteomes" id="UP000018888">
    <property type="component" value="Unassembled WGS sequence"/>
</dbReference>
<keyword evidence="3" id="KW-1185">Reference proteome</keyword>
<dbReference type="InterPro" id="IPR000719">
    <property type="entry name" value="Prot_kinase_dom"/>
</dbReference>
<dbReference type="Pfam" id="PF07714">
    <property type="entry name" value="PK_Tyr_Ser-Thr"/>
    <property type="match status" value="1"/>
</dbReference>
<dbReference type="InterPro" id="IPR001245">
    <property type="entry name" value="Ser-Thr/Tyr_kinase_cat_dom"/>
</dbReference>
<dbReference type="Gene3D" id="1.10.510.10">
    <property type="entry name" value="Transferase(Phosphotransferase) domain 1"/>
    <property type="match status" value="1"/>
</dbReference>
<dbReference type="SUPFAM" id="SSF56112">
    <property type="entry name" value="Protein kinase-like (PK-like)"/>
    <property type="match status" value="1"/>
</dbReference>
<name>A0A2P4QEE0_RHIID</name>
<dbReference type="VEuPathDB" id="FungiDB:RhiirFUN_025483"/>
<sequence length="301" mass="34688">MSKIDNEIWINAPNSTNAAEAAHALSNRGGKNLKLVTTIFQDMTKALLLVTFSLNKHKDDCNENTEDNKENIHNNLNFKELEYREKDLALREWEAKSKRGKGKANGTGLLTPSQSSRQKLVKLLEKAREKKSDIYIYSIGVLLWEISSRKSPFSTEEYDIDLAIEISQGLREEPILNTSENYIRLYKGCWDGEPDNRPTIKQAFNYPTNVITSSNHVINTLSRNLESDVVARREVRNQINTNFRQNRNLANEIIGNSVFVRGHEEDIEQQLQIGIPIWIEMYFPEVTRDEIPSQYQGMTRR</sequence>
<feature type="domain" description="Protein kinase" evidence="1">
    <location>
        <begin position="1"/>
        <end position="209"/>
    </location>
</feature>
<dbReference type="InterPro" id="IPR011009">
    <property type="entry name" value="Kinase-like_dom_sf"/>
</dbReference>
<dbReference type="GO" id="GO:0005524">
    <property type="term" value="F:ATP binding"/>
    <property type="evidence" value="ECO:0007669"/>
    <property type="project" value="InterPro"/>
</dbReference>
<dbReference type="VEuPathDB" id="FungiDB:RhiirFUN_025484"/>
<gene>
    <name evidence="2" type="ORF">GLOIN_2v1838333</name>
</gene>
<accession>A0A2P4QEE0</accession>
<evidence type="ECO:0000313" key="3">
    <source>
        <dbReference type="Proteomes" id="UP000018888"/>
    </source>
</evidence>
<dbReference type="EMBL" id="AUPC02000054">
    <property type="protein sequence ID" value="POG76019.1"/>
    <property type="molecule type" value="Genomic_DNA"/>
</dbReference>
<organism evidence="2 3">
    <name type="scientific">Rhizophagus irregularis (strain DAOM 181602 / DAOM 197198 / MUCL 43194)</name>
    <name type="common">Arbuscular mycorrhizal fungus</name>
    <name type="synonym">Glomus intraradices</name>
    <dbReference type="NCBI Taxonomy" id="747089"/>
    <lineage>
        <taxon>Eukaryota</taxon>
        <taxon>Fungi</taxon>
        <taxon>Fungi incertae sedis</taxon>
        <taxon>Mucoromycota</taxon>
        <taxon>Glomeromycotina</taxon>
        <taxon>Glomeromycetes</taxon>
        <taxon>Glomerales</taxon>
        <taxon>Glomeraceae</taxon>
        <taxon>Rhizophagus</taxon>
    </lineage>
</organism>
<reference evidence="2 3" key="1">
    <citation type="journal article" date="2013" name="Proc. Natl. Acad. Sci. U.S.A.">
        <title>Genome of an arbuscular mycorrhizal fungus provides insight into the oldest plant symbiosis.</title>
        <authorList>
            <person name="Tisserant E."/>
            <person name="Malbreil M."/>
            <person name="Kuo A."/>
            <person name="Kohler A."/>
            <person name="Symeonidi A."/>
            <person name="Balestrini R."/>
            <person name="Charron P."/>
            <person name="Duensing N."/>
            <person name="Frei Dit Frey N."/>
            <person name="Gianinazzi-Pearson V."/>
            <person name="Gilbert L.B."/>
            <person name="Handa Y."/>
            <person name="Herr J.R."/>
            <person name="Hijri M."/>
            <person name="Koul R."/>
            <person name="Kawaguchi M."/>
            <person name="Krajinski F."/>
            <person name="Lammers P.J."/>
            <person name="Masclaux F.G."/>
            <person name="Murat C."/>
            <person name="Morin E."/>
            <person name="Ndikumana S."/>
            <person name="Pagni M."/>
            <person name="Petitpierre D."/>
            <person name="Requena N."/>
            <person name="Rosikiewicz P."/>
            <person name="Riley R."/>
            <person name="Saito K."/>
            <person name="San Clemente H."/>
            <person name="Shapiro H."/>
            <person name="van Tuinen D."/>
            <person name="Becard G."/>
            <person name="Bonfante P."/>
            <person name="Paszkowski U."/>
            <person name="Shachar-Hill Y.Y."/>
            <person name="Tuskan G.A."/>
            <person name="Young P.W."/>
            <person name="Sanders I.R."/>
            <person name="Henrissat B."/>
            <person name="Rensing S.A."/>
            <person name="Grigoriev I.V."/>
            <person name="Corradi N."/>
            <person name="Roux C."/>
            <person name="Martin F."/>
        </authorList>
    </citation>
    <scope>NUCLEOTIDE SEQUENCE [LARGE SCALE GENOMIC DNA]</scope>
    <source>
        <strain evidence="2 3">DAOM 197198</strain>
    </source>
</reference>
<protein>
    <recommendedName>
        <fullName evidence="1">Protein kinase domain-containing protein</fullName>
    </recommendedName>
</protein>
<reference evidence="2 3" key="2">
    <citation type="journal article" date="2018" name="New Phytol.">
        <title>High intraspecific genome diversity in the model arbuscular mycorrhizal symbiont Rhizophagus irregularis.</title>
        <authorList>
            <person name="Chen E.C.H."/>
            <person name="Morin E."/>
            <person name="Beaudet D."/>
            <person name="Noel J."/>
            <person name="Yildirir G."/>
            <person name="Ndikumana S."/>
            <person name="Charron P."/>
            <person name="St-Onge C."/>
            <person name="Giorgi J."/>
            <person name="Kruger M."/>
            <person name="Marton T."/>
            <person name="Ropars J."/>
            <person name="Grigoriev I.V."/>
            <person name="Hainaut M."/>
            <person name="Henrissat B."/>
            <person name="Roux C."/>
            <person name="Martin F."/>
            <person name="Corradi N."/>
        </authorList>
    </citation>
    <scope>NUCLEOTIDE SEQUENCE [LARGE SCALE GENOMIC DNA]</scope>
    <source>
        <strain evidence="2 3">DAOM 197198</strain>
    </source>
</reference>